<evidence type="ECO:0000259" key="1">
    <source>
        <dbReference type="Pfam" id="PF01872"/>
    </source>
</evidence>
<feature type="domain" description="Bacterial bifunctional deaminase-reductase C-terminal" evidence="1">
    <location>
        <begin position="4"/>
        <end position="180"/>
    </location>
</feature>
<protein>
    <submittedName>
        <fullName evidence="2">Dihydrofolate reductase</fullName>
    </submittedName>
</protein>
<keyword evidence="3" id="KW-1185">Reference proteome</keyword>
<gene>
    <name evidence="2" type="ORF">G443_000564</name>
</gene>
<proteinExistence type="predicted"/>
<evidence type="ECO:0000313" key="3">
    <source>
        <dbReference type="Proteomes" id="UP000791080"/>
    </source>
</evidence>
<dbReference type="InterPro" id="IPR024072">
    <property type="entry name" value="DHFR-like_dom_sf"/>
</dbReference>
<accession>A0ABT1JCS9</accession>
<reference evidence="2 3" key="2">
    <citation type="submission" date="2022-06" db="EMBL/GenBank/DDBJ databases">
        <title>Genomic Encyclopedia of Type Strains, Phase I: the one thousand microbial genomes (KMG-I) project.</title>
        <authorList>
            <person name="Kyrpides N."/>
        </authorList>
    </citation>
    <scope>NUCLEOTIDE SEQUENCE [LARGE SCALE GENOMIC DNA]</scope>
    <source>
        <strain evidence="2 3">DSM 43889</strain>
    </source>
</reference>
<sequence length="185" mass="20402">MGRIVVTEFLTLDGRMSGPGNDQSWVTETFDGDMDEETLAQQRTVDLILLGRVTYQELAGYWPTVRTDHPEITRHMNDTPKAVVSTTLDRAPWGDHAPARVLTDLRRETVAAVKREVAGDIAVIGSASVVAELAALDLVDEYKLMLHPVVLGAGAPLFENLDRRRFTHTRTRALANGVVVLHYAA</sequence>
<name>A0ABT1JCS9_ACTCY</name>
<organism evidence="2 3">
    <name type="scientific">Actinoalloteichus caeruleus DSM 43889</name>
    <dbReference type="NCBI Taxonomy" id="1120930"/>
    <lineage>
        <taxon>Bacteria</taxon>
        <taxon>Bacillati</taxon>
        <taxon>Actinomycetota</taxon>
        <taxon>Actinomycetes</taxon>
        <taxon>Pseudonocardiales</taxon>
        <taxon>Pseudonocardiaceae</taxon>
        <taxon>Actinoalloteichus</taxon>
        <taxon>Actinoalloteichus cyanogriseus</taxon>
    </lineage>
</organism>
<comment type="caution">
    <text evidence="2">The sequence shown here is derived from an EMBL/GenBank/DDBJ whole genome shotgun (WGS) entry which is preliminary data.</text>
</comment>
<dbReference type="EMBL" id="AUBJ02000001">
    <property type="protein sequence ID" value="MCP2330294.1"/>
    <property type="molecule type" value="Genomic_DNA"/>
</dbReference>
<evidence type="ECO:0000313" key="2">
    <source>
        <dbReference type="EMBL" id="MCP2330294.1"/>
    </source>
</evidence>
<dbReference type="Gene3D" id="3.40.430.10">
    <property type="entry name" value="Dihydrofolate Reductase, subunit A"/>
    <property type="match status" value="1"/>
</dbReference>
<dbReference type="RefSeq" id="WP_035291661.1">
    <property type="nucleotide sequence ID" value="NZ_AUBJ02000001.1"/>
</dbReference>
<dbReference type="SUPFAM" id="SSF53597">
    <property type="entry name" value="Dihydrofolate reductase-like"/>
    <property type="match status" value="1"/>
</dbReference>
<dbReference type="PANTHER" id="PTHR38011:SF11">
    <property type="entry name" value="2,5-DIAMINO-6-RIBOSYLAMINO-4(3H)-PYRIMIDINONE 5'-PHOSPHATE REDUCTASE"/>
    <property type="match status" value="1"/>
</dbReference>
<dbReference type="Proteomes" id="UP000791080">
    <property type="component" value="Unassembled WGS sequence"/>
</dbReference>
<dbReference type="InterPro" id="IPR050765">
    <property type="entry name" value="Riboflavin_Biosynth_HTPR"/>
</dbReference>
<dbReference type="InterPro" id="IPR002734">
    <property type="entry name" value="RibDG_C"/>
</dbReference>
<reference evidence="2 3" key="1">
    <citation type="submission" date="2013-07" db="EMBL/GenBank/DDBJ databases">
        <authorList>
            <consortium name="DOE Joint Genome Institute"/>
            <person name="Reeve W."/>
            <person name="Huntemann M."/>
            <person name="Han J."/>
            <person name="Chen A."/>
            <person name="Kyrpides N."/>
            <person name="Mavromatis K."/>
            <person name="Markowitz V."/>
            <person name="Palaniappan K."/>
            <person name="Ivanova N."/>
            <person name="Schaumberg A."/>
            <person name="Pati A."/>
            <person name="Liolios K."/>
            <person name="Nordberg H.P."/>
            <person name="Cantor M.N."/>
            <person name="Hua S.X."/>
            <person name="Woyke T."/>
        </authorList>
    </citation>
    <scope>NUCLEOTIDE SEQUENCE [LARGE SCALE GENOMIC DNA]</scope>
    <source>
        <strain evidence="2 3">DSM 43889</strain>
    </source>
</reference>
<dbReference type="PANTHER" id="PTHR38011">
    <property type="entry name" value="DIHYDROFOLATE REDUCTASE FAMILY PROTEIN (AFU_ORTHOLOGUE AFUA_8G06820)"/>
    <property type="match status" value="1"/>
</dbReference>
<dbReference type="Pfam" id="PF01872">
    <property type="entry name" value="RibD_C"/>
    <property type="match status" value="1"/>
</dbReference>